<organism evidence="1 2">
    <name type="scientific">Christiangramia flava JLT2011</name>
    <dbReference type="NCBI Taxonomy" id="1229726"/>
    <lineage>
        <taxon>Bacteria</taxon>
        <taxon>Pseudomonadati</taxon>
        <taxon>Bacteroidota</taxon>
        <taxon>Flavobacteriia</taxon>
        <taxon>Flavobacteriales</taxon>
        <taxon>Flavobacteriaceae</taxon>
        <taxon>Christiangramia</taxon>
    </lineage>
</organism>
<protein>
    <submittedName>
        <fullName evidence="1">Uncharacterized protein</fullName>
    </submittedName>
</protein>
<sequence length="82" mass="9575">MQFPKNDRQLMNKAYFLSPLTAKNFQWKMDDFHSFSEKTDFKFSINRELDVPSSVQSLTKKQMIANDKFSSFSILILTIGCV</sequence>
<dbReference type="EMBL" id="CP016359">
    <property type="protein sequence ID" value="APU68928.1"/>
    <property type="molecule type" value="Genomic_DNA"/>
</dbReference>
<dbReference type="Proteomes" id="UP000186230">
    <property type="component" value="Chromosome"/>
</dbReference>
<dbReference type="AlphaFoldDB" id="A0A1L7I5P7"/>
<reference evidence="1 2" key="1">
    <citation type="submission" date="2016-07" db="EMBL/GenBank/DDBJ databases">
        <title>Multi-omics approach to identify versatile polysaccharide utilization systems of a marine flavobacterium Gramella flava.</title>
        <authorList>
            <person name="Tang K."/>
        </authorList>
    </citation>
    <scope>NUCLEOTIDE SEQUENCE [LARGE SCALE GENOMIC DNA]</scope>
    <source>
        <strain evidence="1 2">JLT2011</strain>
    </source>
</reference>
<proteinExistence type="predicted"/>
<name>A0A1L7I5P7_9FLAO</name>
<keyword evidence="2" id="KW-1185">Reference proteome</keyword>
<evidence type="ECO:0000313" key="1">
    <source>
        <dbReference type="EMBL" id="APU68928.1"/>
    </source>
</evidence>
<gene>
    <name evidence="1" type="ORF">GRFL_2204</name>
</gene>
<accession>A0A1L7I5P7</accession>
<dbReference type="KEGG" id="gfl:GRFL_2204"/>
<evidence type="ECO:0000313" key="2">
    <source>
        <dbReference type="Proteomes" id="UP000186230"/>
    </source>
</evidence>